<feature type="domain" description="DUF6754" evidence="2">
    <location>
        <begin position="10"/>
        <end position="59"/>
    </location>
</feature>
<name>X0TUP5_9ZZZZ</name>
<evidence type="ECO:0000259" key="2">
    <source>
        <dbReference type="Pfam" id="PF20539"/>
    </source>
</evidence>
<dbReference type="InterPro" id="IPR046642">
    <property type="entry name" value="DUF6754"/>
</dbReference>
<accession>X0TUP5</accession>
<dbReference type="AlphaFoldDB" id="X0TUP5"/>
<reference evidence="3" key="1">
    <citation type="journal article" date="2014" name="Front. Microbiol.">
        <title>High frequency of phylogenetically diverse reductive dehalogenase-homologous genes in deep subseafloor sedimentary metagenomes.</title>
        <authorList>
            <person name="Kawai M."/>
            <person name="Futagami T."/>
            <person name="Toyoda A."/>
            <person name="Takaki Y."/>
            <person name="Nishi S."/>
            <person name="Hori S."/>
            <person name="Arai W."/>
            <person name="Tsubouchi T."/>
            <person name="Morono Y."/>
            <person name="Uchiyama I."/>
            <person name="Ito T."/>
            <person name="Fujiyama A."/>
            <person name="Inagaki F."/>
            <person name="Takami H."/>
        </authorList>
    </citation>
    <scope>NUCLEOTIDE SEQUENCE</scope>
    <source>
        <strain evidence="3">Expedition CK06-06</strain>
    </source>
</reference>
<gene>
    <name evidence="3" type="ORF">S01H1_28397</name>
</gene>
<keyword evidence="1" id="KW-0812">Transmembrane</keyword>
<sequence length="59" mass="6615">MLVKEGLSFAFVYLLISGILLIYYIQQATKGKVPHIRSIPGLEAIKEVIRRSVEMGKPV</sequence>
<organism evidence="3">
    <name type="scientific">marine sediment metagenome</name>
    <dbReference type="NCBI Taxonomy" id="412755"/>
    <lineage>
        <taxon>unclassified sequences</taxon>
        <taxon>metagenomes</taxon>
        <taxon>ecological metagenomes</taxon>
    </lineage>
</organism>
<protein>
    <recommendedName>
        <fullName evidence="2">DUF6754 domain-containing protein</fullName>
    </recommendedName>
</protein>
<evidence type="ECO:0000313" key="3">
    <source>
        <dbReference type="EMBL" id="GAF96934.1"/>
    </source>
</evidence>
<proteinExistence type="predicted"/>
<dbReference type="Pfam" id="PF20539">
    <property type="entry name" value="DUF6754"/>
    <property type="match status" value="1"/>
</dbReference>
<comment type="caution">
    <text evidence="3">The sequence shown here is derived from an EMBL/GenBank/DDBJ whole genome shotgun (WGS) entry which is preliminary data.</text>
</comment>
<feature type="transmembrane region" description="Helical" evidence="1">
    <location>
        <begin position="6"/>
        <end position="25"/>
    </location>
</feature>
<keyword evidence="1" id="KW-0472">Membrane</keyword>
<keyword evidence="1" id="KW-1133">Transmembrane helix</keyword>
<feature type="non-terminal residue" evidence="3">
    <location>
        <position position="59"/>
    </location>
</feature>
<dbReference type="EMBL" id="BARS01017352">
    <property type="protein sequence ID" value="GAF96934.1"/>
    <property type="molecule type" value="Genomic_DNA"/>
</dbReference>
<evidence type="ECO:0000256" key="1">
    <source>
        <dbReference type="SAM" id="Phobius"/>
    </source>
</evidence>